<gene>
    <name evidence="1" type="ORF">HNQ88_000347</name>
</gene>
<dbReference type="InterPro" id="IPR017946">
    <property type="entry name" value="PLC-like_Pdiesterase_TIM-brl"/>
</dbReference>
<dbReference type="InterPro" id="IPR051057">
    <property type="entry name" value="PI-PLC_domain"/>
</dbReference>
<dbReference type="GO" id="GO:0006629">
    <property type="term" value="P:lipid metabolic process"/>
    <property type="evidence" value="ECO:0007669"/>
    <property type="project" value="InterPro"/>
</dbReference>
<dbReference type="AlphaFoldDB" id="A0AAE4BQB7"/>
<dbReference type="PANTHER" id="PTHR13593">
    <property type="match status" value="1"/>
</dbReference>
<dbReference type="PROSITE" id="PS50007">
    <property type="entry name" value="PIPLC_X_DOMAIN"/>
    <property type="match status" value="1"/>
</dbReference>
<keyword evidence="2" id="KW-1185">Reference proteome</keyword>
<dbReference type="Gene3D" id="3.20.20.190">
    <property type="entry name" value="Phosphatidylinositol (PI) phosphodiesterase"/>
    <property type="match status" value="1"/>
</dbReference>
<evidence type="ECO:0008006" key="3">
    <source>
        <dbReference type="Google" id="ProtNLM"/>
    </source>
</evidence>
<accession>A0AAE4BQB7</accession>
<name>A0AAE4BQB7_9BACT</name>
<evidence type="ECO:0000313" key="2">
    <source>
        <dbReference type="Proteomes" id="UP001185092"/>
    </source>
</evidence>
<dbReference type="GO" id="GO:0008081">
    <property type="term" value="F:phosphoric diester hydrolase activity"/>
    <property type="evidence" value="ECO:0007669"/>
    <property type="project" value="InterPro"/>
</dbReference>
<comment type="caution">
    <text evidence="1">The sequence shown here is derived from an EMBL/GenBank/DDBJ whole genome shotgun (WGS) entry which is preliminary data.</text>
</comment>
<dbReference type="EMBL" id="JAVDQD010000001">
    <property type="protein sequence ID" value="MDR6237371.1"/>
    <property type="molecule type" value="Genomic_DNA"/>
</dbReference>
<protein>
    <recommendedName>
        <fullName evidence="3">PLC-like phosphodiesterase</fullName>
    </recommendedName>
</protein>
<proteinExistence type="predicted"/>
<evidence type="ECO:0000313" key="1">
    <source>
        <dbReference type="EMBL" id="MDR6237371.1"/>
    </source>
</evidence>
<dbReference type="SUPFAM" id="SSF51695">
    <property type="entry name" value="PLC-like phosphodiesterases"/>
    <property type="match status" value="1"/>
</dbReference>
<dbReference type="Proteomes" id="UP001185092">
    <property type="component" value="Unassembled WGS sequence"/>
</dbReference>
<dbReference type="PANTHER" id="PTHR13593:SF143">
    <property type="entry name" value="PHOSPHATIDYLINOSITOL-SPECIFIC PHOSPHOLIPASE C X DOMAIN-CONTAINING PROTEIN"/>
    <property type="match status" value="1"/>
</dbReference>
<organism evidence="1 2">
    <name type="scientific">Aureibacter tunicatorum</name>
    <dbReference type="NCBI Taxonomy" id="866807"/>
    <lineage>
        <taxon>Bacteria</taxon>
        <taxon>Pseudomonadati</taxon>
        <taxon>Bacteroidota</taxon>
        <taxon>Cytophagia</taxon>
        <taxon>Cytophagales</taxon>
        <taxon>Persicobacteraceae</taxon>
        <taxon>Aureibacter</taxon>
    </lineage>
</organism>
<reference evidence="1" key="1">
    <citation type="submission" date="2023-07" db="EMBL/GenBank/DDBJ databases">
        <title>Genomic Encyclopedia of Type Strains, Phase IV (KMG-IV): sequencing the most valuable type-strain genomes for metagenomic binning, comparative biology and taxonomic classification.</title>
        <authorList>
            <person name="Goeker M."/>
        </authorList>
    </citation>
    <scope>NUCLEOTIDE SEQUENCE</scope>
    <source>
        <strain evidence="1">DSM 26174</strain>
    </source>
</reference>
<dbReference type="RefSeq" id="WP_309936831.1">
    <property type="nucleotide sequence ID" value="NZ_AP025305.1"/>
</dbReference>
<sequence>MSNEFSTSGSSWMQDNMSLIGPRKLIDICITGSHDSGMSKITGHTLGGTECNTITQTHDVGGQLNLGARYFDIRPVITGGGYSTGHYTHVGDTSWQGANGETIQEIINGVNAFTSENAELVILNLSHSLNTDLGNNSYASFTQDEWNGLFKMLADETNGLKFLFSMPSDSDLTKQTLETFIGNGKSAVIVIVEGDNVDLSDYSGKGFYPYSSLNAYNKYSDTNDVNAMMSDQLKKMKEQREKGSYFLISWTLTQDAVQAVGCNSPIFPADSVLDLASTADSKLLSHLKPAITQSDYPNIIYIDDIVNRDFVTVAMYANGLI</sequence>